<accession>A0A1Q9GFN8</accession>
<organism evidence="1 2">
    <name type="scientific">Photobacterium proteolyticum</name>
    <dbReference type="NCBI Taxonomy" id="1903952"/>
    <lineage>
        <taxon>Bacteria</taxon>
        <taxon>Pseudomonadati</taxon>
        <taxon>Pseudomonadota</taxon>
        <taxon>Gammaproteobacteria</taxon>
        <taxon>Vibrionales</taxon>
        <taxon>Vibrionaceae</taxon>
        <taxon>Photobacterium</taxon>
    </lineage>
</organism>
<comment type="caution">
    <text evidence="1">The sequence shown here is derived from an EMBL/GenBank/DDBJ whole genome shotgun (WGS) entry which is preliminary data.</text>
</comment>
<gene>
    <name evidence="1" type="ORF">BIT28_25655</name>
</gene>
<proteinExistence type="predicted"/>
<sequence>MRNNDHHDFETMIMILKQVIHRFVQRRSSSAVLFHFIREELLWKNDHSGVVSSWDLAAASLVGG</sequence>
<protein>
    <submittedName>
        <fullName evidence="1">Uncharacterized protein</fullName>
    </submittedName>
</protein>
<keyword evidence="2" id="KW-1185">Reference proteome</keyword>
<dbReference type="AlphaFoldDB" id="A0A1Q9GFN8"/>
<dbReference type="Proteomes" id="UP000186905">
    <property type="component" value="Unassembled WGS sequence"/>
</dbReference>
<evidence type="ECO:0000313" key="2">
    <source>
        <dbReference type="Proteomes" id="UP000186905"/>
    </source>
</evidence>
<evidence type="ECO:0000313" key="1">
    <source>
        <dbReference type="EMBL" id="OLQ73207.1"/>
    </source>
</evidence>
<reference evidence="1 2" key="1">
    <citation type="submission" date="2016-09" db="EMBL/GenBank/DDBJ databases">
        <title>Photobacterium proteolyticum sp. nov. a protease producing bacterium isolated from ocean sediments of Laizhou Bay.</title>
        <authorList>
            <person name="Li Y."/>
        </authorList>
    </citation>
    <scope>NUCLEOTIDE SEQUENCE [LARGE SCALE GENOMIC DNA]</scope>
    <source>
        <strain evidence="1 2">13-12</strain>
    </source>
</reference>
<name>A0A1Q9GFN8_9GAMM</name>
<dbReference type="EMBL" id="MJIL01000088">
    <property type="protein sequence ID" value="OLQ73207.1"/>
    <property type="molecule type" value="Genomic_DNA"/>
</dbReference>